<dbReference type="OrthoDB" id="26872at2"/>
<feature type="signal peptide" evidence="2">
    <location>
        <begin position="1"/>
        <end position="24"/>
    </location>
</feature>
<proteinExistence type="predicted"/>
<dbReference type="RefSeq" id="WP_091671436.1">
    <property type="nucleotide sequence ID" value="NZ_FOKG01000003.1"/>
</dbReference>
<gene>
    <name evidence="4" type="ORF">SAMN05216266_103282</name>
</gene>
<keyword evidence="2" id="KW-0732">Signal</keyword>
<accession>A0A1I0XJU2</accession>
<organism evidence="4 5">
    <name type="scientific">Amycolatopsis marina</name>
    <dbReference type="NCBI Taxonomy" id="490629"/>
    <lineage>
        <taxon>Bacteria</taxon>
        <taxon>Bacillati</taxon>
        <taxon>Actinomycetota</taxon>
        <taxon>Actinomycetes</taxon>
        <taxon>Pseudonocardiales</taxon>
        <taxon>Pseudonocardiaceae</taxon>
        <taxon>Amycolatopsis</taxon>
    </lineage>
</organism>
<evidence type="ECO:0000313" key="5">
    <source>
        <dbReference type="Proteomes" id="UP000243799"/>
    </source>
</evidence>
<keyword evidence="5" id="KW-1185">Reference proteome</keyword>
<feature type="domain" description="DUF305" evidence="3">
    <location>
        <begin position="33"/>
        <end position="180"/>
    </location>
</feature>
<reference evidence="5" key="1">
    <citation type="submission" date="2016-10" db="EMBL/GenBank/DDBJ databases">
        <authorList>
            <person name="Varghese N."/>
            <person name="Submissions S."/>
        </authorList>
    </citation>
    <scope>NUCLEOTIDE SEQUENCE [LARGE SCALE GENOMIC DNA]</scope>
    <source>
        <strain evidence="5">CGMCC 4.3568</strain>
    </source>
</reference>
<dbReference type="InterPro" id="IPR012347">
    <property type="entry name" value="Ferritin-like"/>
</dbReference>
<dbReference type="AlphaFoldDB" id="A0A1I0XJU2"/>
<evidence type="ECO:0000256" key="2">
    <source>
        <dbReference type="SAM" id="SignalP"/>
    </source>
</evidence>
<dbReference type="STRING" id="490629.SAMN05216266_103282"/>
<feature type="region of interest" description="Disordered" evidence="1">
    <location>
        <begin position="91"/>
        <end position="110"/>
    </location>
</feature>
<dbReference type="Proteomes" id="UP000243799">
    <property type="component" value="Unassembled WGS sequence"/>
</dbReference>
<dbReference type="PROSITE" id="PS51257">
    <property type="entry name" value="PROKAR_LIPOPROTEIN"/>
    <property type="match status" value="1"/>
</dbReference>
<sequence length="183" mass="19593">MRRTLLGFALLAIAALLSGCGGDAASVTHNEADVQFARHMVPHHEQAMEMAGLVPERTDNEAVRKLASRIEQAQGPEIDQLETWLAKWGAPGAETGGHGEHSGKPGMAGMMSDAEMSALSAAEGAKFDSAWLDLMIKHHEGAVEMARTEIADGTDPETVAMAQRIVDAQLAEIAEMRELLNRP</sequence>
<protein>
    <submittedName>
        <fullName evidence="4">Uncharacterized conserved protein, DUF305 family</fullName>
    </submittedName>
</protein>
<dbReference type="PANTHER" id="PTHR36933">
    <property type="entry name" value="SLL0788 PROTEIN"/>
    <property type="match status" value="1"/>
</dbReference>
<feature type="chain" id="PRO_5017344764" evidence="2">
    <location>
        <begin position="25"/>
        <end position="183"/>
    </location>
</feature>
<evidence type="ECO:0000256" key="1">
    <source>
        <dbReference type="SAM" id="MobiDB-lite"/>
    </source>
</evidence>
<evidence type="ECO:0000313" key="4">
    <source>
        <dbReference type="EMBL" id="SFB01379.1"/>
    </source>
</evidence>
<name>A0A1I0XJU2_9PSEU</name>
<dbReference type="InterPro" id="IPR005183">
    <property type="entry name" value="DUF305_CopM-like"/>
</dbReference>
<dbReference type="EMBL" id="FOKG01000003">
    <property type="protein sequence ID" value="SFB01379.1"/>
    <property type="molecule type" value="Genomic_DNA"/>
</dbReference>
<dbReference type="PANTHER" id="PTHR36933:SF1">
    <property type="entry name" value="SLL0788 PROTEIN"/>
    <property type="match status" value="1"/>
</dbReference>
<dbReference type="Gene3D" id="1.20.1260.10">
    <property type="match status" value="1"/>
</dbReference>
<dbReference type="Pfam" id="PF03713">
    <property type="entry name" value="DUF305"/>
    <property type="match status" value="1"/>
</dbReference>
<evidence type="ECO:0000259" key="3">
    <source>
        <dbReference type="Pfam" id="PF03713"/>
    </source>
</evidence>